<feature type="transmembrane region" description="Helical" evidence="1">
    <location>
        <begin position="180"/>
        <end position="201"/>
    </location>
</feature>
<dbReference type="AlphaFoldDB" id="E2NBS9"/>
<feature type="transmembrane region" description="Helical" evidence="1">
    <location>
        <begin position="251"/>
        <end position="273"/>
    </location>
</feature>
<keyword evidence="1" id="KW-1133">Transmembrane helix</keyword>
<evidence type="ECO:0000313" key="2">
    <source>
        <dbReference type="EMBL" id="EEF90631.1"/>
    </source>
</evidence>
<evidence type="ECO:0000313" key="3">
    <source>
        <dbReference type="Proteomes" id="UP000003711"/>
    </source>
</evidence>
<keyword evidence="1" id="KW-0812">Transmembrane</keyword>
<organism evidence="2 3">
    <name type="scientific">Bacteroides cellulosilyticus DSM 14838</name>
    <dbReference type="NCBI Taxonomy" id="537012"/>
    <lineage>
        <taxon>Bacteria</taxon>
        <taxon>Pseudomonadati</taxon>
        <taxon>Bacteroidota</taxon>
        <taxon>Bacteroidia</taxon>
        <taxon>Bacteroidales</taxon>
        <taxon>Bacteroidaceae</taxon>
        <taxon>Bacteroides</taxon>
    </lineage>
</organism>
<comment type="caution">
    <text evidence="2">The sequence shown here is derived from an EMBL/GenBank/DDBJ whole genome shotgun (WGS) entry which is preliminary data.</text>
</comment>
<reference evidence="2 3" key="1">
    <citation type="submission" date="2008-12" db="EMBL/GenBank/DDBJ databases">
        <authorList>
            <person name="Fulton L."/>
            <person name="Clifton S."/>
            <person name="Fulton B."/>
            <person name="Xu J."/>
            <person name="Minx P."/>
            <person name="Pepin K.H."/>
            <person name="Johnson M."/>
            <person name="Bhonagiri V."/>
            <person name="Nash W.E."/>
            <person name="Mardis E.R."/>
            <person name="Wilson R.K."/>
        </authorList>
    </citation>
    <scope>NUCLEOTIDE SEQUENCE [LARGE SCALE GENOMIC DNA]</scope>
    <source>
        <strain evidence="2 3">DSM 14838</strain>
    </source>
</reference>
<feature type="transmembrane region" description="Helical" evidence="1">
    <location>
        <begin position="378"/>
        <end position="397"/>
    </location>
</feature>
<sequence length="480" mass="53112">MKIMKWFSVLILKIVETMNQNQYLNRKTLLLGILGILLLGLSGCTSKTPSLKGSWEMFVGKDPSLMGQEYGADNVTYCMELDFSERTFSADNLPDGRNSYGWMDFSTMNRVYHYEIDSVSYIGKNQYRVVSVDSWLEQNVDTLTYNPKTKEITYNSDWKFKLKDDGTTVSGESSSLLSGVGPWILILAVLLVVSLISLNVLDIEGVIRFWLPASGLLVMSVLILSLVYDVFYNGGNFDIGGKGAMDVLKLYGSVVLITASFLFGLFSIMLYLYEEFGRFSKLPTVLSAVVAVVLLVIQIFTGNLLFDILMDHFWSSLTYQTGLFEFIMALLVVAVGVLFIIQMIILAVSLKGIYRIAVLLMYPVFFAAGVVLLISSMAVMIVVVIVCLVVVFGLSFLKASFNSVATYTPNINPNADTNANTDMNTDTNEEDYDAILKGAGTLGDDVKAKDISALGNGSLLRGENGVKYERGDDGNYRRID</sequence>
<reference evidence="2 3" key="2">
    <citation type="submission" date="2009-01" db="EMBL/GenBank/DDBJ databases">
        <title>Draft genome sequence of Bacteroides cellulosilyticus (DSM 14838).</title>
        <authorList>
            <person name="Sudarsanam P."/>
            <person name="Ley R."/>
            <person name="Guruge J."/>
            <person name="Turnbaugh P.J."/>
            <person name="Mahowald M."/>
            <person name="Liep D."/>
            <person name="Gordon J."/>
        </authorList>
    </citation>
    <scope>NUCLEOTIDE SEQUENCE [LARGE SCALE GENOMIC DNA]</scope>
    <source>
        <strain evidence="2 3">DSM 14838</strain>
    </source>
</reference>
<protein>
    <submittedName>
        <fullName evidence="2">Uncharacterized protein</fullName>
    </submittedName>
</protein>
<dbReference type="Proteomes" id="UP000003711">
    <property type="component" value="Unassembled WGS sequence"/>
</dbReference>
<accession>E2NBS9</accession>
<feature type="transmembrane region" description="Helical" evidence="1">
    <location>
        <begin position="326"/>
        <end position="346"/>
    </location>
</feature>
<dbReference type="HOGENOM" id="CLU_568218_0_0_10"/>
<proteinExistence type="predicted"/>
<feature type="transmembrane region" description="Helical" evidence="1">
    <location>
        <begin position="353"/>
        <end position="372"/>
    </location>
</feature>
<feature type="transmembrane region" description="Helical" evidence="1">
    <location>
        <begin position="285"/>
        <end position="306"/>
    </location>
</feature>
<keyword evidence="1" id="KW-0472">Membrane</keyword>
<evidence type="ECO:0000256" key="1">
    <source>
        <dbReference type="SAM" id="Phobius"/>
    </source>
</evidence>
<name>E2NBS9_9BACE</name>
<feature type="transmembrane region" description="Helical" evidence="1">
    <location>
        <begin position="213"/>
        <end position="231"/>
    </location>
</feature>
<gene>
    <name evidence="2" type="ORF">BACCELL_01736</name>
</gene>
<dbReference type="EMBL" id="ACCH01000140">
    <property type="protein sequence ID" value="EEF90631.1"/>
    <property type="molecule type" value="Genomic_DNA"/>
</dbReference>